<protein>
    <submittedName>
        <fullName evidence="2">Uncharacterized protein</fullName>
    </submittedName>
</protein>
<gene>
    <name evidence="2" type="ORF">AVEN_221462_1</name>
</gene>
<sequence>MGQADKLPKHGTSVRPAGVGDNGTCYQRQGHLMRPETNIGDTGTMLPVASGIVTQSCAWTSGTAATKHGHLCVLKLCLGKRACYQNTEIVNRKLCLGTTGHATKTRDICASRNCAWRQRDRLLKHGTYGHITIINKPNRSDITPGRQQRTLRTAPPRILSAANPRRSFARHRCQTGMRAESEGVCLSEGRHCAPARKMQILQRGMPDALPRFPERKVVGVASPTRKGPTRGISVQGSRARNCGVNTCG</sequence>
<evidence type="ECO:0000256" key="1">
    <source>
        <dbReference type="SAM" id="MobiDB-lite"/>
    </source>
</evidence>
<proteinExistence type="predicted"/>
<evidence type="ECO:0000313" key="2">
    <source>
        <dbReference type="EMBL" id="GBN93869.1"/>
    </source>
</evidence>
<dbReference type="Proteomes" id="UP000499080">
    <property type="component" value="Unassembled WGS sequence"/>
</dbReference>
<comment type="caution">
    <text evidence="2">The sequence shown here is derived from an EMBL/GenBank/DDBJ whole genome shotgun (WGS) entry which is preliminary data.</text>
</comment>
<accession>A0A4Y2T357</accession>
<keyword evidence="3" id="KW-1185">Reference proteome</keyword>
<dbReference type="EMBL" id="BGPR01025186">
    <property type="protein sequence ID" value="GBN93869.1"/>
    <property type="molecule type" value="Genomic_DNA"/>
</dbReference>
<dbReference type="AlphaFoldDB" id="A0A4Y2T357"/>
<feature type="region of interest" description="Disordered" evidence="1">
    <location>
        <begin position="1"/>
        <end position="20"/>
    </location>
</feature>
<name>A0A4Y2T357_ARAVE</name>
<organism evidence="2 3">
    <name type="scientific">Araneus ventricosus</name>
    <name type="common">Orbweaver spider</name>
    <name type="synonym">Epeira ventricosa</name>
    <dbReference type="NCBI Taxonomy" id="182803"/>
    <lineage>
        <taxon>Eukaryota</taxon>
        <taxon>Metazoa</taxon>
        <taxon>Ecdysozoa</taxon>
        <taxon>Arthropoda</taxon>
        <taxon>Chelicerata</taxon>
        <taxon>Arachnida</taxon>
        <taxon>Araneae</taxon>
        <taxon>Araneomorphae</taxon>
        <taxon>Entelegynae</taxon>
        <taxon>Araneoidea</taxon>
        <taxon>Araneidae</taxon>
        <taxon>Araneus</taxon>
    </lineage>
</organism>
<reference evidence="2 3" key="1">
    <citation type="journal article" date="2019" name="Sci. Rep.">
        <title>Orb-weaving spider Araneus ventricosus genome elucidates the spidroin gene catalogue.</title>
        <authorList>
            <person name="Kono N."/>
            <person name="Nakamura H."/>
            <person name="Ohtoshi R."/>
            <person name="Moran D.A.P."/>
            <person name="Shinohara A."/>
            <person name="Yoshida Y."/>
            <person name="Fujiwara M."/>
            <person name="Mori M."/>
            <person name="Tomita M."/>
            <person name="Arakawa K."/>
        </authorList>
    </citation>
    <scope>NUCLEOTIDE SEQUENCE [LARGE SCALE GENOMIC DNA]</scope>
</reference>
<evidence type="ECO:0000313" key="3">
    <source>
        <dbReference type="Proteomes" id="UP000499080"/>
    </source>
</evidence>